<accession>A0ABZ2MAT1</accession>
<evidence type="ECO:0000256" key="3">
    <source>
        <dbReference type="ARBA" id="ARBA00023082"/>
    </source>
</evidence>
<dbReference type="PANTHER" id="PTHR43133">
    <property type="entry name" value="RNA POLYMERASE ECF-TYPE SIGMA FACTO"/>
    <property type="match status" value="1"/>
</dbReference>
<dbReference type="InterPro" id="IPR039425">
    <property type="entry name" value="RNA_pol_sigma-70-like"/>
</dbReference>
<evidence type="ECO:0000313" key="8">
    <source>
        <dbReference type="Proteomes" id="UP001370348"/>
    </source>
</evidence>
<dbReference type="NCBIfam" id="TIGR02937">
    <property type="entry name" value="sigma70-ECF"/>
    <property type="match status" value="1"/>
</dbReference>
<gene>
    <name evidence="7" type="ORF">LZC94_20640</name>
</gene>
<feature type="domain" description="RNA polymerase sigma-70 region 2" evidence="5">
    <location>
        <begin position="11"/>
        <end position="78"/>
    </location>
</feature>
<dbReference type="InterPro" id="IPR014284">
    <property type="entry name" value="RNA_pol_sigma-70_dom"/>
</dbReference>
<dbReference type="Gene3D" id="1.10.1740.10">
    <property type="match status" value="1"/>
</dbReference>
<dbReference type="InterPro" id="IPR007627">
    <property type="entry name" value="RNA_pol_sigma70_r2"/>
</dbReference>
<dbReference type="RefSeq" id="WP_394829227.1">
    <property type="nucleotide sequence ID" value="NZ_CP089984.1"/>
</dbReference>
<dbReference type="InterPro" id="IPR036388">
    <property type="entry name" value="WH-like_DNA-bd_sf"/>
</dbReference>
<reference evidence="7 8" key="1">
    <citation type="submission" date="2021-12" db="EMBL/GenBank/DDBJ databases">
        <title>Discovery of the Pendulisporaceae a myxobacterial family with distinct sporulation behavior and unique specialized metabolism.</title>
        <authorList>
            <person name="Garcia R."/>
            <person name="Popoff A."/>
            <person name="Bader C.D."/>
            <person name="Loehr J."/>
            <person name="Walesch S."/>
            <person name="Walt C."/>
            <person name="Boldt J."/>
            <person name="Bunk B."/>
            <person name="Haeckl F.J.F.P.J."/>
            <person name="Gunesch A.P."/>
            <person name="Birkelbach J."/>
            <person name="Nuebel U."/>
            <person name="Pietschmann T."/>
            <person name="Bach T."/>
            <person name="Mueller R."/>
        </authorList>
    </citation>
    <scope>NUCLEOTIDE SEQUENCE [LARGE SCALE GENOMIC DNA]</scope>
    <source>
        <strain evidence="7 8">MSr11954</strain>
    </source>
</reference>
<keyword evidence="3" id="KW-0731">Sigma factor</keyword>
<dbReference type="InterPro" id="IPR013325">
    <property type="entry name" value="RNA_pol_sigma_r2"/>
</dbReference>
<evidence type="ECO:0000259" key="5">
    <source>
        <dbReference type="Pfam" id="PF04542"/>
    </source>
</evidence>
<dbReference type="EMBL" id="CP089984">
    <property type="protein sequence ID" value="WXB19622.1"/>
    <property type="molecule type" value="Genomic_DNA"/>
</dbReference>
<organism evidence="7 8">
    <name type="scientific">Pendulispora albinea</name>
    <dbReference type="NCBI Taxonomy" id="2741071"/>
    <lineage>
        <taxon>Bacteria</taxon>
        <taxon>Pseudomonadati</taxon>
        <taxon>Myxococcota</taxon>
        <taxon>Myxococcia</taxon>
        <taxon>Myxococcales</taxon>
        <taxon>Sorangiineae</taxon>
        <taxon>Pendulisporaceae</taxon>
        <taxon>Pendulispora</taxon>
    </lineage>
</organism>
<name>A0ABZ2MAT1_9BACT</name>
<dbReference type="PANTHER" id="PTHR43133:SF25">
    <property type="entry name" value="RNA POLYMERASE SIGMA FACTOR RFAY-RELATED"/>
    <property type="match status" value="1"/>
</dbReference>
<keyword evidence="8" id="KW-1185">Reference proteome</keyword>
<dbReference type="CDD" id="cd06171">
    <property type="entry name" value="Sigma70_r4"/>
    <property type="match status" value="1"/>
</dbReference>
<dbReference type="InterPro" id="IPR013324">
    <property type="entry name" value="RNA_pol_sigma_r3/r4-like"/>
</dbReference>
<evidence type="ECO:0000259" key="6">
    <source>
        <dbReference type="Pfam" id="PF08281"/>
    </source>
</evidence>
<keyword evidence="4" id="KW-0804">Transcription</keyword>
<dbReference type="Gene3D" id="1.10.10.10">
    <property type="entry name" value="Winged helix-like DNA-binding domain superfamily/Winged helix DNA-binding domain"/>
    <property type="match status" value="1"/>
</dbReference>
<dbReference type="SUPFAM" id="SSF88946">
    <property type="entry name" value="Sigma2 domain of RNA polymerase sigma factors"/>
    <property type="match status" value="1"/>
</dbReference>
<protein>
    <submittedName>
        <fullName evidence="7">Sigma-70 family RNA polymerase sigma factor</fullName>
    </submittedName>
</protein>
<evidence type="ECO:0000313" key="7">
    <source>
        <dbReference type="EMBL" id="WXB19622.1"/>
    </source>
</evidence>
<proteinExistence type="inferred from homology"/>
<dbReference type="Pfam" id="PF08281">
    <property type="entry name" value="Sigma70_r4_2"/>
    <property type="match status" value="1"/>
</dbReference>
<evidence type="ECO:0000256" key="4">
    <source>
        <dbReference type="ARBA" id="ARBA00023163"/>
    </source>
</evidence>
<sequence>MANDATSVALIAEYRPLLEYAKRLTRNGSEAHDLVHATLVRALWEGSEDGSDFPENVGAWLRTVLFRLFVDERRRSSKERSFDLSLLDQIEGIQDTENIEEPPPSWSCVSIEDVRQALPLLPRRFREPYVLFAFQQLSYKDIAIRLELSVATVGTRIARARSKLRLLLRAAYVEKRELGGAAADSARGSSSERF</sequence>
<keyword evidence="2" id="KW-0805">Transcription regulation</keyword>
<dbReference type="Proteomes" id="UP001370348">
    <property type="component" value="Chromosome"/>
</dbReference>
<dbReference type="InterPro" id="IPR013249">
    <property type="entry name" value="RNA_pol_sigma70_r4_t2"/>
</dbReference>
<dbReference type="SUPFAM" id="SSF88659">
    <property type="entry name" value="Sigma3 and sigma4 domains of RNA polymerase sigma factors"/>
    <property type="match status" value="1"/>
</dbReference>
<comment type="similarity">
    <text evidence="1">Belongs to the sigma-70 factor family. ECF subfamily.</text>
</comment>
<feature type="domain" description="RNA polymerase sigma factor 70 region 4 type 2" evidence="6">
    <location>
        <begin position="112"/>
        <end position="164"/>
    </location>
</feature>
<evidence type="ECO:0000256" key="1">
    <source>
        <dbReference type="ARBA" id="ARBA00010641"/>
    </source>
</evidence>
<dbReference type="Pfam" id="PF04542">
    <property type="entry name" value="Sigma70_r2"/>
    <property type="match status" value="1"/>
</dbReference>
<evidence type="ECO:0000256" key="2">
    <source>
        <dbReference type="ARBA" id="ARBA00023015"/>
    </source>
</evidence>